<dbReference type="Gene3D" id="3.40.50.200">
    <property type="entry name" value="Peptidase S8/S53 domain"/>
    <property type="match status" value="1"/>
</dbReference>
<reference evidence="10" key="1">
    <citation type="submission" date="2016-10" db="EMBL/GenBank/DDBJ databases">
        <authorList>
            <person name="Varghese N."/>
            <person name="Submissions S."/>
        </authorList>
    </citation>
    <scope>NUCLEOTIDE SEQUENCE [LARGE SCALE GENOMIC DNA]</scope>
    <source>
        <strain evidence="10">IBRC-M 10761</strain>
    </source>
</reference>
<dbReference type="Pfam" id="PF00082">
    <property type="entry name" value="Peptidase_S8"/>
    <property type="match status" value="1"/>
</dbReference>
<evidence type="ECO:0000256" key="3">
    <source>
        <dbReference type="ARBA" id="ARBA00022801"/>
    </source>
</evidence>
<evidence type="ECO:0000313" key="9">
    <source>
        <dbReference type="EMBL" id="SEJ76928.1"/>
    </source>
</evidence>
<evidence type="ECO:0000259" key="8">
    <source>
        <dbReference type="Pfam" id="PF00082"/>
    </source>
</evidence>
<dbReference type="PROSITE" id="PS51892">
    <property type="entry name" value="SUBTILASE"/>
    <property type="match status" value="1"/>
</dbReference>
<organism evidence="9 10">
    <name type="scientific">Cyclobacterium xiamenense</name>
    <dbReference type="NCBI Taxonomy" id="1297121"/>
    <lineage>
        <taxon>Bacteria</taxon>
        <taxon>Pseudomonadati</taxon>
        <taxon>Bacteroidota</taxon>
        <taxon>Cytophagia</taxon>
        <taxon>Cytophagales</taxon>
        <taxon>Cyclobacteriaceae</taxon>
        <taxon>Cyclobacterium</taxon>
    </lineage>
</organism>
<dbReference type="InterPro" id="IPR015500">
    <property type="entry name" value="Peptidase_S8_subtilisin-rel"/>
</dbReference>
<keyword evidence="10" id="KW-1185">Reference proteome</keyword>
<dbReference type="EMBL" id="FNZH01000012">
    <property type="protein sequence ID" value="SEJ76928.1"/>
    <property type="molecule type" value="Genomic_DNA"/>
</dbReference>
<feature type="active site" description="Charge relay system" evidence="5 6">
    <location>
        <position position="184"/>
    </location>
</feature>
<evidence type="ECO:0000256" key="1">
    <source>
        <dbReference type="ARBA" id="ARBA00011073"/>
    </source>
</evidence>
<dbReference type="InterPro" id="IPR023828">
    <property type="entry name" value="Peptidase_S8_Ser-AS"/>
</dbReference>
<accession>A0A1H7BHD8</accession>
<proteinExistence type="inferred from homology"/>
<dbReference type="Proteomes" id="UP000199403">
    <property type="component" value="Unassembled WGS sequence"/>
</dbReference>
<dbReference type="PROSITE" id="PS00138">
    <property type="entry name" value="SUBTILASE_SER"/>
    <property type="match status" value="1"/>
</dbReference>
<evidence type="ECO:0000256" key="2">
    <source>
        <dbReference type="ARBA" id="ARBA00022670"/>
    </source>
</evidence>
<dbReference type="InterPro" id="IPR000209">
    <property type="entry name" value="Peptidase_S8/S53_dom"/>
</dbReference>
<dbReference type="RefSeq" id="WP_092178646.1">
    <property type="nucleotide sequence ID" value="NZ_FNZH01000012.1"/>
</dbReference>
<keyword evidence="2 6" id="KW-0645">Protease</keyword>
<evidence type="ECO:0000256" key="4">
    <source>
        <dbReference type="ARBA" id="ARBA00022825"/>
    </source>
</evidence>
<evidence type="ECO:0000313" key="10">
    <source>
        <dbReference type="Proteomes" id="UP000199403"/>
    </source>
</evidence>
<sequence length="440" mass="46959">MDPYTTYQVPSGDRPKYTGKKLVMLAPGASMKNIDAEAKEAALRLAPSSAYRKHEEDYLKAFDEGDGIVFEKFGVAVINANNDEQIKSLVYAHSNFHYEEPERYLYALEGPQSRNFGLVLWQLICRIFGRKSNPPVTGPNPDPVEPLPPLPVFENNTQAYWGLHALAALSSSYTGKGVKVAVLDTGMYLAHPDFAGREIVSKSFIQGETVDDANGHGTHCAGIAVGGLRGTNGPRYGAASDSSLYVAKVLSNEGIGSDSGILAGMEWAVNEGCKVISMSLGASVEEDTRYSGIYNELAGKAMDMGTLIIAAAGNDSRRRQGLIRAVNHPANCPNILAVGALDRRSEVADFSCGGLNPNGGLVDIAGPGVEVFSSWKPPQEYAILSGTSMATPFVAGVAAQLLEAFPDATARDLWDKLLTHARQVPLPSRDVGSGLVQSPQ</sequence>
<dbReference type="PRINTS" id="PR00723">
    <property type="entry name" value="SUBTILISIN"/>
</dbReference>
<keyword evidence="3 6" id="KW-0378">Hydrolase</keyword>
<dbReference type="GO" id="GO:0005615">
    <property type="term" value="C:extracellular space"/>
    <property type="evidence" value="ECO:0007669"/>
    <property type="project" value="TreeGrafter"/>
</dbReference>
<evidence type="ECO:0000256" key="6">
    <source>
        <dbReference type="PROSITE-ProRule" id="PRU01240"/>
    </source>
</evidence>
<name>A0A1H7BHD8_9BACT</name>
<dbReference type="InterPro" id="IPR050131">
    <property type="entry name" value="Peptidase_S8_subtilisin-like"/>
</dbReference>
<feature type="active site" description="Charge relay system" evidence="5 6">
    <location>
        <position position="216"/>
    </location>
</feature>
<dbReference type="InterPro" id="IPR023827">
    <property type="entry name" value="Peptidase_S8_Asp-AS"/>
</dbReference>
<dbReference type="GO" id="GO:0004252">
    <property type="term" value="F:serine-type endopeptidase activity"/>
    <property type="evidence" value="ECO:0007669"/>
    <property type="project" value="UniProtKB-UniRule"/>
</dbReference>
<gene>
    <name evidence="9" type="ORF">SAMN05192553_11219</name>
</gene>
<dbReference type="GO" id="GO:0006508">
    <property type="term" value="P:proteolysis"/>
    <property type="evidence" value="ECO:0007669"/>
    <property type="project" value="UniProtKB-KW"/>
</dbReference>
<evidence type="ECO:0000256" key="5">
    <source>
        <dbReference type="PIRSR" id="PIRSR615500-1"/>
    </source>
</evidence>
<dbReference type="AlphaFoldDB" id="A0A1H7BHD8"/>
<evidence type="ECO:0000256" key="7">
    <source>
        <dbReference type="RuleBase" id="RU003355"/>
    </source>
</evidence>
<dbReference type="PANTHER" id="PTHR43806:SF11">
    <property type="entry name" value="CEREVISIN-RELATED"/>
    <property type="match status" value="1"/>
</dbReference>
<dbReference type="SUPFAM" id="SSF52743">
    <property type="entry name" value="Subtilisin-like"/>
    <property type="match status" value="1"/>
</dbReference>
<dbReference type="PROSITE" id="PS00137">
    <property type="entry name" value="SUBTILASE_HIS"/>
    <property type="match status" value="1"/>
</dbReference>
<dbReference type="PANTHER" id="PTHR43806">
    <property type="entry name" value="PEPTIDASE S8"/>
    <property type="match status" value="1"/>
</dbReference>
<dbReference type="InterPro" id="IPR036852">
    <property type="entry name" value="Peptidase_S8/S53_dom_sf"/>
</dbReference>
<feature type="active site" description="Charge relay system" evidence="5 6">
    <location>
        <position position="388"/>
    </location>
</feature>
<dbReference type="STRING" id="1416801.SAMN05192553_11219"/>
<dbReference type="InterPro" id="IPR022398">
    <property type="entry name" value="Peptidase_S8_His-AS"/>
</dbReference>
<dbReference type="OrthoDB" id="9798386at2"/>
<dbReference type="PROSITE" id="PS00136">
    <property type="entry name" value="SUBTILASE_ASP"/>
    <property type="match status" value="1"/>
</dbReference>
<protein>
    <submittedName>
        <fullName evidence="9">Subtilase family protein</fullName>
    </submittedName>
</protein>
<comment type="similarity">
    <text evidence="1 6 7">Belongs to the peptidase S8 family.</text>
</comment>
<feature type="domain" description="Peptidase S8/S53" evidence="8">
    <location>
        <begin position="175"/>
        <end position="434"/>
    </location>
</feature>
<keyword evidence="4 6" id="KW-0720">Serine protease</keyword>